<keyword evidence="2" id="KW-1185">Reference proteome</keyword>
<dbReference type="AlphaFoldDB" id="A0A367L5J2"/>
<dbReference type="Proteomes" id="UP000253664">
    <property type="component" value="Unassembled WGS sequence"/>
</dbReference>
<accession>A0A367L5J2</accession>
<name>A0A367L5J2_9HYPO</name>
<evidence type="ECO:0000313" key="1">
    <source>
        <dbReference type="EMBL" id="RCI09706.1"/>
    </source>
</evidence>
<gene>
    <name evidence="1" type="ORF">L249_4095</name>
</gene>
<comment type="caution">
    <text evidence="1">The sequence shown here is derived from an EMBL/GenBank/DDBJ whole genome shotgun (WGS) entry which is preliminary data.</text>
</comment>
<dbReference type="EMBL" id="LKCN02000014">
    <property type="protein sequence ID" value="RCI09706.1"/>
    <property type="molecule type" value="Genomic_DNA"/>
</dbReference>
<sequence length="66" mass="7344">MTNAGLTSLPSFFFPLSYSPSHPWQGTEKGPRKNSTYRANKVSLRDTIPSFSYVSKSCDSIELPTD</sequence>
<proteinExistence type="predicted"/>
<evidence type="ECO:0000313" key="2">
    <source>
        <dbReference type="Proteomes" id="UP000253664"/>
    </source>
</evidence>
<organism evidence="1 2">
    <name type="scientific">Ophiocordyceps polyrhachis-furcata BCC 54312</name>
    <dbReference type="NCBI Taxonomy" id="1330021"/>
    <lineage>
        <taxon>Eukaryota</taxon>
        <taxon>Fungi</taxon>
        <taxon>Dikarya</taxon>
        <taxon>Ascomycota</taxon>
        <taxon>Pezizomycotina</taxon>
        <taxon>Sordariomycetes</taxon>
        <taxon>Hypocreomycetidae</taxon>
        <taxon>Hypocreales</taxon>
        <taxon>Ophiocordycipitaceae</taxon>
        <taxon>Ophiocordyceps</taxon>
    </lineage>
</organism>
<protein>
    <submittedName>
        <fullName evidence="1">Uncharacterized protein</fullName>
    </submittedName>
</protein>
<reference evidence="1 2" key="1">
    <citation type="journal article" date="2015" name="BMC Genomics">
        <title>Insights from the genome of Ophiocordyceps polyrhachis-furcata to pathogenicity and host specificity in insect fungi.</title>
        <authorList>
            <person name="Wichadakul D."/>
            <person name="Kobmoo N."/>
            <person name="Ingsriswang S."/>
            <person name="Tangphatsornruang S."/>
            <person name="Chantasingh D."/>
            <person name="Luangsa-ard J.J."/>
            <person name="Eurwilaichitr L."/>
        </authorList>
    </citation>
    <scope>NUCLEOTIDE SEQUENCE [LARGE SCALE GENOMIC DNA]</scope>
    <source>
        <strain evidence="1 2">BCC 54312</strain>
    </source>
</reference>